<dbReference type="Proteomes" id="UP001376459">
    <property type="component" value="Unassembled WGS sequence"/>
</dbReference>
<accession>A0ABU8UPE3</accession>
<name>A0ABU8UPE3_9ACTN</name>
<organism evidence="1 2">
    <name type="scientific">Streptomyces machairae</name>
    <dbReference type="NCBI Taxonomy" id="3134109"/>
    <lineage>
        <taxon>Bacteria</taxon>
        <taxon>Bacillati</taxon>
        <taxon>Actinomycetota</taxon>
        <taxon>Actinomycetes</taxon>
        <taxon>Kitasatosporales</taxon>
        <taxon>Streptomycetaceae</taxon>
        <taxon>Streptomyces</taxon>
    </lineage>
</organism>
<protein>
    <submittedName>
        <fullName evidence="1">Uncharacterized protein</fullName>
    </submittedName>
</protein>
<gene>
    <name evidence="1" type="ORF">WKI71_27300</name>
</gene>
<dbReference type="EMBL" id="JBBKAK010000001">
    <property type="protein sequence ID" value="MEJ8670774.1"/>
    <property type="molecule type" value="Genomic_DNA"/>
</dbReference>
<evidence type="ECO:0000313" key="2">
    <source>
        <dbReference type="Proteomes" id="UP001376459"/>
    </source>
</evidence>
<comment type="caution">
    <text evidence="1">The sequence shown here is derived from an EMBL/GenBank/DDBJ whole genome shotgun (WGS) entry which is preliminary data.</text>
</comment>
<reference evidence="1 2" key="1">
    <citation type="submission" date="2024-03" db="EMBL/GenBank/DDBJ databases">
        <title>Novel Streptomyces species of biotechnological and ecological value are a feature of Machair soil.</title>
        <authorList>
            <person name="Prole J.R."/>
            <person name="Goodfellow M."/>
            <person name="Allenby N."/>
            <person name="Ward A.C."/>
        </authorList>
    </citation>
    <scope>NUCLEOTIDE SEQUENCE [LARGE SCALE GENOMIC DNA]</scope>
    <source>
        <strain evidence="1 2">MS1.AVA.1</strain>
    </source>
</reference>
<evidence type="ECO:0000313" key="1">
    <source>
        <dbReference type="EMBL" id="MEJ8670774.1"/>
    </source>
</evidence>
<proteinExistence type="predicted"/>
<keyword evidence="2" id="KW-1185">Reference proteome</keyword>
<sequence length="46" mass="5001">MTSAQVSPRSWTWKCSASMEGHSSTRVGLKLVSTPITSDGLIEEFT</sequence>